<organism evidence="5 6">
    <name type="scientific">Aeromicrobium phoceense</name>
    <dbReference type="NCBI Taxonomy" id="2754045"/>
    <lineage>
        <taxon>Bacteria</taxon>
        <taxon>Bacillati</taxon>
        <taxon>Actinomycetota</taxon>
        <taxon>Actinomycetes</taxon>
        <taxon>Propionibacteriales</taxon>
        <taxon>Nocardioidaceae</taxon>
        <taxon>Aeromicrobium</taxon>
    </lineage>
</organism>
<dbReference type="InterPro" id="IPR001845">
    <property type="entry name" value="HTH_ArsR_DNA-bd_dom"/>
</dbReference>
<dbReference type="InterPro" id="IPR036390">
    <property type="entry name" value="WH_DNA-bd_sf"/>
</dbReference>
<keyword evidence="6" id="KW-1185">Reference proteome</keyword>
<dbReference type="RefSeq" id="WP_087623248.1">
    <property type="nucleotide sequence ID" value="NZ_JACEOG010000001.1"/>
</dbReference>
<dbReference type="InterPro" id="IPR018334">
    <property type="entry name" value="ArsR_HTH"/>
</dbReference>
<gene>
    <name evidence="5" type="ORF">H1W00_11750</name>
</gene>
<feature type="domain" description="HTH arsR-type" evidence="4">
    <location>
        <begin position="24"/>
        <end position="115"/>
    </location>
</feature>
<keyword evidence="2" id="KW-0238">DNA-binding</keyword>
<evidence type="ECO:0000313" key="6">
    <source>
        <dbReference type="Proteomes" id="UP000550354"/>
    </source>
</evidence>
<evidence type="ECO:0000313" key="5">
    <source>
        <dbReference type="EMBL" id="MBA4609153.1"/>
    </source>
</evidence>
<accession>A0A838XQ94</accession>
<dbReference type="Pfam" id="PF01022">
    <property type="entry name" value="HTH_5"/>
    <property type="match status" value="1"/>
</dbReference>
<comment type="caution">
    <text evidence="5">The sequence shown here is derived from an EMBL/GenBank/DDBJ whole genome shotgun (WGS) entry which is preliminary data.</text>
</comment>
<dbReference type="Gene3D" id="1.10.10.10">
    <property type="entry name" value="Winged helix-like DNA-binding domain superfamily/Winged helix DNA-binding domain"/>
    <property type="match status" value="1"/>
</dbReference>
<dbReference type="SMART" id="SM00418">
    <property type="entry name" value="HTH_ARSR"/>
    <property type="match status" value="1"/>
</dbReference>
<dbReference type="PANTHER" id="PTHR33154">
    <property type="entry name" value="TRANSCRIPTIONAL REGULATOR, ARSR FAMILY"/>
    <property type="match status" value="1"/>
</dbReference>
<dbReference type="InterPro" id="IPR036388">
    <property type="entry name" value="WH-like_DNA-bd_sf"/>
</dbReference>
<dbReference type="Proteomes" id="UP000550354">
    <property type="component" value="Unassembled WGS sequence"/>
</dbReference>
<reference evidence="5 6" key="1">
    <citation type="submission" date="2020-07" db="EMBL/GenBank/DDBJ databases">
        <title>Draft genome and description of Aeromicrobium phoceense strain Marseille-Q0843 isolated from healthy skin swab.</title>
        <authorList>
            <person name="Boxberger M."/>
            <person name="La Scola B."/>
        </authorList>
    </citation>
    <scope>NUCLEOTIDE SEQUENCE [LARGE SCALE GENOMIC DNA]</scope>
    <source>
        <strain evidence="5 6">Marseille-Q0843</strain>
    </source>
</reference>
<dbReference type="PROSITE" id="PS50987">
    <property type="entry name" value="HTH_ARSR_2"/>
    <property type="match status" value="1"/>
</dbReference>
<sequence>MATELTVLEPVSTSCCSPVTGGVLSDAEATSLAARFKAMGDPSRLRLLSLIAATETGEACVCDLNESLDLSQGTVSHHLGILVKAGLLTRTKRGQWSFYALVPGAMATLARALDA</sequence>
<dbReference type="GO" id="GO:0003700">
    <property type="term" value="F:DNA-binding transcription factor activity"/>
    <property type="evidence" value="ECO:0007669"/>
    <property type="project" value="InterPro"/>
</dbReference>
<evidence type="ECO:0000259" key="4">
    <source>
        <dbReference type="PROSITE" id="PS50987"/>
    </source>
</evidence>
<proteinExistence type="predicted"/>
<dbReference type="SUPFAM" id="SSF46785">
    <property type="entry name" value="Winged helix' DNA-binding domain"/>
    <property type="match status" value="1"/>
</dbReference>
<dbReference type="PANTHER" id="PTHR33154:SF18">
    <property type="entry name" value="ARSENICAL RESISTANCE OPERON REPRESSOR"/>
    <property type="match status" value="1"/>
</dbReference>
<dbReference type="PROSITE" id="PS00846">
    <property type="entry name" value="HTH_ARSR_1"/>
    <property type="match status" value="1"/>
</dbReference>
<dbReference type="InterPro" id="IPR051081">
    <property type="entry name" value="HTH_MetalResp_TranReg"/>
</dbReference>
<dbReference type="PRINTS" id="PR00778">
    <property type="entry name" value="HTHARSR"/>
</dbReference>
<dbReference type="InterPro" id="IPR011991">
    <property type="entry name" value="ArsR-like_HTH"/>
</dbReference>
<evidence type="ECO:0000256" key="3">
    <source>
        <dbReference type="ARBA" id="ARBA00023163"/>
    </source>
</evidence>
<dbReference type="GO" id="GO:0003677">
    <property type="term" value="F:DNA binding"/>
    <property type="evidence" value="ECO:0007669"/>
    <property type="project" value="UniProtKB-KW"/>
</dbReference>
<protein>
    <submittedName>
        <fullName evidence="5">Winged helix-turn-helix transcriptional regulator</fullName>
    </submittedName>
</protein>
<keyword evidence="3" id="KW-0804">Transcription</keyword>
<dbReference type="NCBIfam" id="NF033788">
    <property type="entry name" value="HTH_metalloreg"/>
    <property type="match status" value="1"/>
</dbReference>
<evidence type="ECO:0000256" key="1">
    <source>
        <dbReference type="ARBA" id="ARBA00023015"/>
    </source>
</evidence>
<keyword evidence="1" id="KW-0805">Transcription regulation</keyword>
<dbReference type="AlphaFoldDB" id="A0A838XQ94"/>
<evidence type="ECO:0000256" key="2">
    <source>
        <dbReference type="ARBA" id="ARBA00023125"/>
    </source>
</evidence>
<dbReference type="EMBL" id="JACEOG010000001">
    <property type="protein sequence ID" value="MBA4609153.1"/>
    <property type="molecule type" value="Genomic_DNA"/>
</dbReference>
<name>A0A838XQ94_9ACTN</name>
<dbReference type="CDD" id="cd00090">
    <property type="entry name" value="HTH_ARSR"/>
    <property type="match status" value="1"/>
</dbReference>